<gene>
    <name evidence="3" type="ORF">FWK35_00013905</name>
</gene>
<keyword evidence="4" id="KW-1185">Reference proteome</keyword>
<organism evidence="3 4">
    <name type="scientific">Aphis craccivora</name>
    <name type="common">Cowpea aphid</name>
    <dbReference type="NCBI Taxonomy" id="307492"/>
    <lineage>
        <taxon>Eukaryota</taxon>
        <taxon>Metazoa</taxon>
        <taxon>Ecdysozoa</taxon>
        <taxon>Arthropoda</taxon>
        <taxon>Hexapoda</taxon>
        <taxon>Insecta</taxon>
        <taxon>Pterygota</taxon>
        <taxon>Neoptera</taxon>
        <taxon>Paraneoptera</taxon>
        <taxon>Hemiptera</taxon>
        <taxon>Sternorrhyncha</taxon>
        <taxon>Aphidomorpha</taxon>
        <taxon>Aphidoidea</taxon>
        <taxon>Aphididae</taxon>
        <taxon>Aphidini</taxon>
        <taxon>Aphis</taxon>
        <taxon>Aphis</taxon>
    </lineage>
</organism>
<evidence type="ECO:0000313" key="4">
    <source>
        <dbReference type="Proteomes" id="UP000478052"/>
    </source>
</evidence>
<feature type="coiled-coil region" evidence="1">
    <location>
        <begin position="67"/>
        <end position="97"/>
    </location>
</feature>
<dbReference type="InterPro" id="IPR048366">
    <property type="entry name" value="TNP-like_GBD"/>
</dbReference>
<dbReference type="Pfam" id="PF21788">
    <property type="entry name" value="TNP-like_GBD"/>
    <property type="match status" value="1"/>
</dbReference>
<reference evidence="3 4" key="1">
    <citation type="submission" date="2019-08" db="EMBL/GenBank/DDBJ databases">
        <title>Whole genome of Aphis craccivora.</title>
        <authorList>
            <person name="Voronova N.V."/>
            <person name="Shulinski R.S."/>
            <person name="Bandarenka Y.V."/>
            <person name="Zhorov D.G."/>
            <person name="Warner D."/>
        </authorList>
    </citation>
    <scope>NUCLEOTIDE SEQUENCE [LARGE SCALE GENOMIC DNA]</scope>
    <source>
        <strain evidence="3">180601</strain>
        <tissue evidence="3">Whole Body</tissue>
    </source>
</reference>
<proteinExistence type="predicted"/>
<comment type="caution">
    <text evidence="3">The sequence shown here is derived from an EMBL/GenBank/DDBJ whole genome shotgun (WGS) entry which is preliminary data.</text>
</comment>
<dbReference type="Proteomes" id="UP000478052">
    <property type="component" value="Unassembled WGS sequence"/>
</dbReference>
<evidence type="ECO:0000313" key="3">
    <source>
        <dbReference type="EMBL" id="KAF0751117.1"/>
    </source>
</evidence>
<evidence type="ECO:0000259" key="2">
    <source>
        <dbReference type="Pfam" id="PF21788"/>
    </source>
</evidence>
<accession>A0A6G0Y8W9</accession>
<name>A0A6G0Y8W9_APHCR</name>
<keyword evidence="1" id="KW-0175">Coiled coil</keyword>
<sequence>MHCEPCNDLNQSSSGFSDTKVIQNSLPSIKYMAYDYILFPSRPVKYRTKLFDYSIPDHYDLGIDSIDETSKTEVENLKNQIKLLQKENVQLKKLTSEQSKVLNSEELRFERRFTQILSKLFTSTQIDLLLHPKKKVFKWKSEDIASAISLQSFSPEAYRFLLKKNFLSPALSSHRRWASTLKVNHGILFDVLKLMKSKGEEMTDIEKYSVIAFDETYVSKRIFYGRMNELFIGPHKSIQTVVVRANYNNVVMVSDMGSTNIGLWRDLNIFTYNVAFLHPLSNDKLAAQTFSNYVSKAIAFHEELEYFNLDNWKDESESIMLFNEWFDLMNTSHKYDNGVSRIIMSNTSLMIRKLNQDILEYLFSFLKDLTNIICESEKTAAKIPKESIDLLDQYELPVSDYSFSQVESQAAQCVAGYITNKFATMYPHLIAMHQENKSSWSEFISKGNLKVPTANLMEYVKIIEIDFIKLHGNHISNEPRIMKQLLDIILLKVSFLNIPLEVIQYLIRTWSFIRLNNLNSTLLFSKKIVKNKELQKSTS</sequence>
<evidence type="ECO:0000256" key="1">
    <source>
        <dbReference type="SAM" id="Coils"/>
    </source>
</evidence>
<feature type="domain" description="Transposable element P transposase-like GTP-binding insertion" evidence="2">
    <location>
        <begin position="283"/>
        <end position="339"/>
    </location>
</feature>
<dbReference type="OrthoDB" id="6627680at2759"/>
<dbReference type="EMBL" id="VUJU01005470">
    <property type="protein sequence ID" value="KAF0751117.1"/>
    <property type="molecule type" value="Genomic_DNA"/>
</dbReference>
<protein>
    <recommendedName>
        <fullName evidence="2">Transposable element P transposase-like GTP-binding insertion domain-containing protein</fullName>
    </recommendedName>
</protein>
<dbReference type="AlphaFoldDB" id="A0A6G0Y8W9"/>